<dbReference type="Gene3D" id="3.40.50.11440">
    <property type="match status" value="1"/>
</dbReference>
<dbReference type="InterPro" id="IPR018657">
    <property type="entry name" value="LarA-like_N"/>
</dbReference>
<keyword evidence="3" id="KW-1185">Reference proteome</keyword>
<name>A0A1H8TGV0_9EURY</name>
<dbReference type="AlphaFoldDB" id="A0A1H8TGV0"/>
<evidence type="ECO:0000313" key="3">
    <source>
        <dbReference type="Proteomes" id="UP000199126"/>
    </source>
</evidence>
<evidence type="ECO:0000313" key="2">
    <source>
        <dbReference type="EMBL" id="SEO89794.1"/>
    </source>
</evidence>
<dbReference type="OrthoDB" id="337900at2157"/>
<dbReference type="Proteomes" id="UP000199126">
    <property type="component" value="Unassembled WGS sequence"/>
</dbReference>
<dbReference type="GO" id="GO:0050043">
    <property type="term" value="F:lactate racemase activity"/>
    <property type="evidence" value="ECO:0007669"/>
    <property type="project" value="InterPro"/>
</dbReference>
<accession>A0A1H8TGV0</accession>
<feature type="domain" description="LarA-like N-terminal" evidence="1">
    <location>
        <begin position="76"/>
        <end position="200"/>
    </location>
</feature>
<dbReference type="RefSeq" id="WP_089825099.1">
    <property type="nucleotide sequence ID" value="NZ_FODV01000007.1"/>
</dbReference>
<organism evidence="2 3">
    <name type="scientific">Halogranum amylolyticum</name>
    <dbReference type="NCBI Taxonomy" id="660520"/>
    <lineage>
        <taxon>Archaea</taxon>
        <taxon>Methanobacteriati</taxon>
        <taxon>Methanobacteriota</taxon>
        <taxon>Stenosarchaea group</taxon>
        <taxon>Halobacteria</taxon>
        <taxon>Halobacteriales</taxon>
        <taxon>Haloferacaceae</taxon>
    </lineage>
</organism>
<protein>
    <recommendedName>
        <fullName evidence="1">LarA-like N-terminal domain-containing protein</fullName>
    </recommendedName>
</protein>
<proteinExistence type="predicted"/>
<gene>
    <name evidence="2" type="ORF">SAMN04487948_1077</name>
</gene>
<reference evidence="3" key="1">
    <citation type="submission" date="2016-10" db="EMBL/GenBank/DDBJ databases">
        <authorList>
            <person name="Varghese N."/>
            <person name="Submissions S."/>
        </authorList>
    </citation>
    <scope>NUCLEOTIDE SEQUENCE [LARGE SCALE GENOMIC DNA]</scope>
    <source>
        <strain evidence="3">CGMCC 1.10121</strain>
    </source>
</reference>
<evidence type="ECO:0000259" key="1">
    <source>
        <dbReference type="Pfam" id="PF09861"/>
    </source>
</evidence>
<sequence>MDSLTELVVDEETVLEACGTVDLPAMGLIEQVWDTDPIPADVISKRTRDAVQSLSFDEVPDSGEVAVGVGSRGIANLQAIVSSVVEQLRHLGYEPFVFPAMGSHGGATGEGQREMLAELGVDEEAIGCEIRSSMDVVEVGTTADQNVPVVADANAVAADGIVVVNRIKPHTDFDGTVESGLSKMLVIGMGKQRGAKVAHEWAVDWSFRNMIPEITEQLLAELPIVGGVAIVEDQYDDTHHIEGISPEGFLSREAELLDLAYDIMPTLPYEELDVLVVDRQGKDISGQGLDTNVIGRRPFAINEPEPESPRIKRIFTRSLTATTHGNAMGMGSADFVHRDVAAALDSSTTVINAITASTIRGVRLPPVVESDRAGLVAALSTLGVVGAADARVLRVTDTMRLDRLYASEALVDEARTRDDLRVLSDPKPIDFEAGDFTAPTPHET</sequence>
<dbReference type="Pfam" id="PF09861">
    <property type="entry name" value="Lar_N"/>
    <property type="match status" value="1"/>
</dbReference>
<dbReference type="EMBL" id="FODV01000007">
    <property type="protein sequence ID" value="SEO89794.1"/>
    <property type="molecule type" value="Genomic_DNA"/>
</dbReference>